<accession>A0A5J4X1I3</accession>
<dbReference type="Gene3D" id="3.30.420.10">
    <property type="entry name" value="Ribonuclease H-like superfamily/Ribonuclease H"/>
    <property type="match status" value="1"/>
</dbReference>
<dbReference type="InterPro" id="IPR052055">
    <property type="entry name" value="Hepadnavirus_pol/RT"/>
</dbReference>
<keyword evidence="1" id="KW-0808">Transferase</keyword>
<gene>
    <name evidence="8" type="ORF">EZS28_003839</name>
</gene>
<dbReference type="InterPro" id="IPR012337">
    <property type="entry name" value="RNaseH-like_sf"/>
</dbReference>
<protein>
    <recommendedName>
        <fullName evidence="7">Reverse transcriptase RNase H-like domain-containing protein</fullName>
    </recommendedName>
</protein>
<evidence type="ECO:0000313" key="9">
    <source>
        <dbReference type="Proteomes" id="UP000324800"/>
    </source>
</evidence>
<evidence type="ECO:0000256" key="6">
    <source>
        <dbReference type="ARBA" id="ARBA00022918"/>
    </source>
</evidence>
<evidence type="ECO:0000256" key="4">
    <source>
        <dbReference type="ARBA" id="ARBA00022759"/>
    </source>
</evidence>
<proteinExistence type="predicted"/>
<comment type="caution">
    <text evidence="8">The sequence shown here is derived from an EMBL/GenBank/DDBJ whole genome shotgun (WGS) entry which is preliminary data.</text>
</comment>
<dbReference type="InterPro" id="IPR041373">
    <property type="entry name" value="RT_RNaseH"/>
</dbReference>
<dbReference type="GO" id="GO:0016787">
    <property type="term" value="F:hydrolase activity"/>
    <property type="evidence" value="ECO:0007669"/>
    <property type="project" value="UniProtKB-KW"/>
</dbReference>
<evidence type="ECO:0000256" key="1">
    <source>
        <dbReference type="ARBA" id="ARBA00022679"/>
    </source>
</evidence>
<dbReference type="GO" id="GO:0003676">
    <property type="term" value="F:nucleic acid binding"/>
    <property type="evidence" value="ECO:0007669"/>
    <property type="project" value="InterPro"/>
</dbReference>
<dbReference type="SUPFAM" id="SSF53098">
    <property type="entry name" value="Ribonuclease H-like"/>
    <property type="match status" value="1"/>
</dbReference>
<dbReference type="CDD" id="cd09275">
    <property type="entry name" value="RNase_HI_RT_DIRS1"/>
    <property type="match status" value="1"/>
</dbReference>
<dbReference type="InterPro" id="IPR036397">
    <property type="entry name" value="RNaseH_sf"/>
</dbReference>
<sequence>MVTATMTTDASKTGWGAVLNMNQQEILQFALQEKTLNLRSSNQREARAILYALRRFKKQLMKANQLNILTDKQEPLMNIQRKAAASILVQTIRKILDEAQKMGIVVNATHIKVIYNRKTDALSRLELSADYEIRIKFLNMVPKSQDLKQEADMFATKYNKKCPIYYVSRSDEETAGEGYLQADQNNKTILINSLLTLMGKIVRKLFTVKNCIAIVIVTEWVNQWWSNQLKDLATQTVILGNSERVFKEGRSMKRRRMKLPPGQVLVYVTRIGEVTLTSKNQLQQSIQLLENSSN</sequence>
<feature type="domain" description="Reverse transcriptase RNase H-like" evidence="7">
    <location>
        <begin position="5"/>
        <end position="75"/>
    </location>
</feature>
<evidence type="ECO:0000256" key="3">
    <source>
        <dbReference type="ARBA" id="ARBA00022722"/>
    </source>
</evidence>
<organism evidence="8 9">
    <name type="scientific">Streblomastix strix</name>
    <dbReference type="NCBI Taxonomy" id="222440"/>
    <lineage>
        <taxon>Eukaryota</taxon>
        <taxon>Metamonada</taxon>
        <taxon>Preaxostyla</taxon>
        <taxon>Oxymonadida</taxon>
        <taxon>Streblomastigidae</taxon>
        <taxon>Streblomastix</taxon>
    </lineage>
</organism>
<evidence type="ECO:0000313" key="8">
    <source>
        <dbReference type="EMBL" id="KAA6400636.1"/>
    </source>
</evidence>
<keyword evidence="4" id="KW-0255">Endonuclease</keyword>
<dbReference type="Pfam" id="PF17917">
    <property type="entry name" value="RT_RNaseH"/>
    <property type="match status" value="1"/>
</dbReference>
<dbReference type="PANTHER" id="PTHR33050">
    <property type="entry name" value="REVERSE TRANSCRIPTASE DOMAIN-CONTAINING PROTEIN"/>
    <property type="match status" value="1"/>
</dbReference>
<dbReference type="GO" id="GO:0003964">
    <property type="term" value="F:RNA-directed DNA polymerase activity"/>
    <property type="evidence" value="ECO:0007669"/>
    <property type="project" value="UniProtKB-KW"/>
</dbReference>
<evidence type="ECO:0000256" key="2">
    <source>
        <dbReference type="ARBA" id="ARBA00022695"/>
    </source>
</evidence>
<reference evidence="8 9" key="1">
    <citation type="submission" date="2019-03" db="EMBL/GenBank/DDBJ databases">
        <title>Single cell metagenomics reveals metabolic interactions within the superorganism composed of flagellate Streblomastix strix and complex community of Bacteroidetes bacteria on its surface.</title>
        <authorList>
            <person name="Treitli S.C."/>
            <person name="Kolisko M."/>
            <person name="Husnik F."/>
            <person name="Keeling P."/>
            <person name="Hampl V."/>
        </authorList>
    </citation>
    <scope>NUCLEOTIDE SEQUENCE [LARGE SCALE GENOMIC DNA]</scope>
    <source>
        <strain evidence="8">ST1C</strain>
    </source>
</reference>
<dbReference type="Proteomes" id="UP000324800">
    <property type="component" value="Unassembled WGS sequence"/>
</dbReference>
<keyword evidence="2" id="KW-0548">Nucleotidyltransferase</keyword>
<dbReference type="EMBL" id="SNRW01000529">
    <property type="protein sequence ID" value="KAA6400636.1"/>
    <property type="molecule type" value="Genomic_DNA"/>
</dbReference>
<name>A0A5J4X1I3_9EUKA</name>
<keyword evidence="6" id="KW-0695">RNA-directed DNA polymerase</keyword>
<dbReference type="PANTHER" id="PTHR33050:SF7">
    <property type="entry name" value="RIBONUCLEASE H"/>
    <property type="match status" value="1"/>
</dbReference>
<dbReference type="AlphaFoldDB" id="A0A5J4X1I3"/>
<evidence type="ECO:0000256" key="5">
    <source>
        <dbReference type="ARBA" id="ARBA00022801"/>
    </source>
</evidence>
<keyword evidence="5" id="KW-0378">Hydrolase</keyword>
<keyword evidence="3" id="KW-0540">Nuclease</keyword>
<dbReference type="GO" id="GO:0004519">
    <property type="term" value="F:endonuclease activity"/>
    <property type="evidence" value="ECO:0007669"/>
    <property type="project" value="UniProtKB-KW"/>
</dbReference>
<evidence type="ECO:0000259" key="7">
    <source>
        <dbReference type="Pfam" id="PF17917"/>
    </source>
</evidence>